<dbReference type="PANTHER" id="PTHR31238">
    <property type="entry name" value="GERMIN-LIKE PROTEIN SUBFAMILY 3 MEMBER 3"/>
    <property type="match status" value="1"/>
</dbReference>
<evidence type="ECO:0000256" key="9">
    <source>
        <dbReference type="PIRSR" id="PIRSR601929-2"/>
    </source>
</evidence>
<evidence type="ECO:0000256" key="2">
    <source>
        <dbReference type="ARBA" id="ARBA00007456"/>
    </source>
</evidence>
<dbReference type="GO" id="GO:0030145">
    <property type="term" value="F:manganese ion binding"/>
    <property type="evidence" value="ECO:0007669"/>
    <property type="project" value="UniProtKB-UniRule"/>
</dbReference>
<evidence type="ECO:0000256" key="5">
    <source>
        <dbReference type="ARBA" id="ARBA00022723"/>
    </source>
</evidence>
<keyword evidence="3 11" id="KW-0052">Apoplast</keyword>
<proteinExistence type="inferred from homology"/>
<protein>
    <recommendedName>
        <fullName evidence="11">Germin-like protein</fullName>
    </recommendedName>
</protein>
<dbReference type="SMART" id="SM00835">
    <property type="entry name" value="Cupin_1"/>
    <property type="match status" value="1"/>
</dbReference>
<evidence type="ECO:0000256" key="1">
    <source>
        <dbReference type="ARBA" id="ARBA00004271"/>
    </source>
</evidence>
<organism evidence="14 15">
    <name type="scientific">Papaver nudicaule</name>
    <name type="common">Iceland poppy</name>
    <dbReference type="NCBI Taxonomy" id="74823"/>
    <lineage>
        <taxon>Eukaryota</taxon>
        <taxon>Viridiplantae</taxon>
        <taxon>Streptophyta</taxon>
        <taxon>Embryophyta</taxon>
        <taxon>Tracheophyta</taxon>
        <taxon>Spermatophyta</taxon>
        <taxon>Magnoliopsida</taxon>
        <taxon>Ranunculales</taxon>
        <taxon>Papaveraceae</taxon>
        <taxon>Papaveroideae</taxon>
        <taxon>Papaver</taxon>
    </lineage>
</organism>
<evidence type="ECO:0000256" key="4">
    <source>
        <dbReference type="ARBA" id="ARBA00022525"/>
    </source>
</evidence>
<dbReference type="FunFam" id="2.60.120.10:FF:000005">
    <property type="entry name" value="Germin-like protein subfamily 1 member 8"/>
    <property type="match status" value="1"/>
</dbReference>
<dbReference type="InterPro" id="IPR006045">
    <property type="entry name" value="Cupin_1"/>
</dbReference>
<evidence type="ECO:0000256" key="7">
    <source>
        <dbReference type="ARBA" id="ARBA00023211"/>
    </source>
</evidence>
<feature type="binding site" evidence="8">
    <location>
        <position position="118"/>
    </location>
    <ligand>
        <name>oxalate</name>
        <dbReference type="ChEBI" id="CHEBI:30623"/>
    </ligand>
</feature>
<dbReference type="EMBL" id="JAJJMA010225339">
    <property type="protein sequence ID" value="MCL7041595.1"/>
    <property type="molecule type" value="Genomic_DNA"/>
</dbReference>
<name>A0AA42AVD5_PAPNU</name>
<dbReference type="PRINTS" id="PR00325">
    <property type="entry name" value="GERMIN"/>
</dbReference>
<dbReference type="Pfam" id="PF00190">
    <property type="entry name" value="Cupin_1"/>
    <property type="match status" value="1"/>
</dbReference>
<dbReference type="SUPFAM" id="SSF51182">
    <property type="entry name" value="RmlC-like cupins"/>
    <property type="match status" value="1"/>
</dbReference>
<evidence type="ECO:0000313" key="15">
    <source>
        <dbReference type="Proteomes" id="UP001177140"/>
    </source>
</evidence>
<comment type="similarity">
    <text evidence="2 11">Belongs to the germin family.</text>
</comment>
<dbReference type="Gene3D" id="2.60.120.10">
    <property type="entry name" value="Jelly Rolls"/>
    <property type="match status" value="1"/>
</dbReference>
<comment type="subcellular location">
    <subcellularLocation>
        <location evidence="1 11">Secreted</location>
        <location evidence="1 11">Extracellular space</location>
        <location evidence="1 11">Apoplast</location>
    </subcellularLocation>
</comment>
<evidence type="ECO:0000313" key="13">
    <source>
        <dbReference type="EMBL" id="MCL7028403.1"/>
    </source>
</evidence>
<reference evidence="14" key="1">
    <citation type="submission" date="2022-03" db="EMBL/GenBank/DDBJ databases">
        <title>A functionally conserved STORR gene fusion in Papaver species that diverged 16.8 million years ago.</title>
        <authorList>
            <person name="Catania T."/>
        </authorList>
    </citation>
    <scope>NUCLEOTIDE SEQUENCE</scope>
    <source>
        <strain evidence="14">S-191538</strain>
    </source>
</reference>
<dbReference type="GO" id="GO:0048046">
    <property type="term" value="C:apoplast"/>
    <property type="evidence" value="ECO:0007669"/>
    <property type="project" value="UniProtKB-SubCell"/>
</dbReference>
<feature type="chain" id="PRO_5041511263" description="Germin-like protein" evidence="11">
    <location>
        <begin position="23"/>
        <end position="219"/>
    </location>
</feature>
<evidence type="ECO:0000256" key="6">
    <source>
        <dbReference type="ARBA" id="ARBA00023157"/>
    </source>
</evidence>
<keyword evidence="7 8" id="KW-0464">Manganese</keyword>
<dbReference type="CDD" id="cd02241">
    <property type="entry name" value="cupin_OxOx"/>
    <property type="match status" value="1"/>
</dbReference>
<gene>
    <name evidence="14" type="ORF">MKW94_002453</name>
    <name evidence="13" type="ORF">MKW94_008063</name>
</gene>
<dbReference type="InterPro" id="IPR014710">
    <property type="entry name" value="RmlC-like_jellyroll"/>
</dbReference>
<comment type="caution">
    <text evidence="14">The sequence shown here is derived from an EMBL/GenBank/DDBJ whole genome shotgun (WGS) entry which is preliminary data.</text>
</comment>
<feature type="binding site" evidence="8">
    <location>
        <position position="113"/>
    </location>
    <ligand>
        <name>oxalate</name>
        <dbReference type="ChEBI" id="CHEBI:30623"/>
    </ligand>
</feature>
<dbReference type="InterPro" id="IPR001929">
    <property type="entry name" value="Germin"/>
</dbReference>
<evidence type="ECO:0000256" key="11">
    <source>
        <dbReference type="RuleBase" id="RU366015"/>
    </source>
</evidence>
<keyword evidence="5 8" id="KW-0479">Metal-binding</keyword>
<accession>A0AA42AVD5</accession>
<dbReference type="PROSITE" id="PS00725">
    <property type="entry name" value="GERMIN"/>
    <property type="match status" value="1"/>
</dbReference>
<dbReference type="EMBL" id="JAJJMA010079196">
    <property type="protein sequence ID" value="MCL7028403.1"/>
    <property type="molecule type" value="Genomic_DNA"/>
</dbReference>
<feature type="binding site" evidence="9">
    <location>
        <position position="158"/>
    </location>
    <ligand>
        <name>Mn(2+)</name>
        <dbReference type="ChEBI" id="CHEBI:29035"/>
    </ligand>
</feature>
<keyword evidence="4 11" id="KW-0964">Secreted</keyword>
<keyword evidence="6 10" id="KW-1015">Disulfide bond</keyword>
<feature type="disulfide bond" evidence="10">
    <location>
        <begin position="32"/>
        <end position="49"/>
    </location>
</feature>
<feature type="binding site" evidence="9">
    <location>
        <position position="118"/>
    </location>
    <ligand>
        <name>Mn(2+)</name>
        <dbReference type="ChEBI" id="CHEBI:29035"/>
    </ligand>
</feature>
<evidence type="ECO:0000313" key="14">
    <source>
        <dbReference type="EMBL" id="MCL7041595.1"/>
    </source>
</evidence>
<evidence type="ECO:0000256" key="10">
    <source>
        <dbReference type="PIRSR" id="PIRSR601929-3"/>
    </source>
</evidence>
<dbReference type="AlphaFoldDB" id="A0AA42AVD5"/>
<dbReference type="InterPro" id="IPR011051">
    <property type="entry name" value="RmlC_Cupin_sf"/>
</dbReference>
<feature type="binding site" evidence="8">
    <location>
        <position position="108"/>
    </location>
    <ligand>
        <name>oxalate</name>
        <dbReference type="ChEBI" id="CHEBI:30623"/>
    </ligand>
</feature>
<evidence type="ECO:0000256" key="8">
    <source>
        <dbReference type="PIRSR" id="PIRSR601929-1"/>
    </source>
</evidence>
<evidence type="ECO:0000256" key="3">
    <source>
        <dbReference type="ARBA" id="ARBA00022523"/>
    </source>
</evidence>
<evidence type="ECO:0000259" key="12">
    <source>
        <dbReference type="SMART" id="SM00835"/>
    </source>
</evidence>
<sequence length="219" mass="23875">MESSICFLLVAFMALFSSFANATDPGPLQDFCVAAKSMNQSVFVNGFFCKDPKLVVADDFYLPRYNRPYVITNPVGSIVTLASVFELPGMNTLGISLARIDYAVGGINPPHTHPRATEIITVMEGCIRVGFVTSSPAKLFTKMLCKGDVFVFPRGLIHFQWNVGKKPAAALSSLSSQNPGTNRIADAIFGSKPFIDDAVLTKVFQVDKKVIDMLHAQFV</sequence>
<keyword evidence="15" id="KW-1185">Reference proteome</keyword>
<feature type="domain" description="Cupin type-1" evidence="12">
    <location>
        <begin position="63"/>
        <end position="212"/>
    </location>
</feature>
<keyword evidence="11" id="KW-0732">Signal</keyword>
<feature type="binding site" evidence="9">
    <location>
        <position position="111"/>
    </location>
    <ligand>
        <name>Mn(2+)</name>
        <dbReference type="ChEBI" id="CHEBI:29035"/>
    </ligand>
</feature>
<dbReference type="Proteomes" id="UP001177140">
    <property type="component" value="Unassembled WGS sequence"/>
</dbReference>
<feature type="binding site" evidence="9">
    <location>
        <position position="113"/>
    </location>
    <ligand>
        <name>Mn(2+)</name>
        <dbReference type="ChEBI" id="CHEBI:29035"/>
    </ligand>
</feature>
<feature type="signal peptide" evidence="11">
    <location>
        <begin position="1"/>
        <end position="22"/>
    </location>
</feature>
<dbReference type="InterPro" id="IPR019780">
    <property type="entry name" value="Germin_Mn-BS"/>
</dbReference>